<dbReference type="EC" id="1.7.-.-" evidence="2"/>
<dbReference type="Gene3D" id="3.40.50.360">
    <property type="match status" value="1"/>
</dbReference>
<evidence type="ECO:0000259" key="1">
    <source>
        <dbReference type="Pfam" id="PF02525"/>
    </source>
</evidence>
<dbReference type="PANTHER" id="PTHR43741">
    <property type="entry name" value="FMN-DEPENDENT NADH-AZOREDUCTASE 1"/>
    <property type="match status" value="1"/>
</dbReference>
<evidence type="ECO:0000313" key="3">
    <source>
        <dbReference type="Proteomes" id="UP000521313"/>
    </source>
</evidence>
<dbReference type="AlphaFoldDB" id="A0A7W8FWC4"/>
<dbReference type="Proteomes" id="UP000521313">
    <property type="component" value="Unassembled WGS sequence"/>
</dbReference>
<feature type="domain" description="Flavodoxin-like fold" evidence="1">
    <location>
        <begin position="3"/>
        <end position="178"/>
    </location>
</feature>
<dbReference type="RefSeq" id="WP_183373812.1">
    <property type="nucleotide sequence ID" value="NZ_CALVCN010000022.1"/>
</dbReference>
<reference evidence="2 3" key="1">
    <citation type="submission" date="2020-08" db="EMBL/GenBank/DDBJ databases">
        <title>Genomic Encyclopedia of Type Strains, Phase IV (KMG-IV): sequencing the most valuable type-strain genomes for metagenomic binning, comparative biology and taxonomic classification.</title>
        <authorList>
            <person name="Goeker M."/>
        </authorList>
    </citation>
    <scope>NUCLEOTIDE SEQUENCE [LARGE SCALE GENOMIC DNA]</scope>
    <source>
        <strain evidence="2 3">DSM 26963</strain>
    </source>
</reference>
<dbReference type="EMBL" id="JACHHD010000001">
    <property type="protein sequence ID" value="MBB5184088.1"/>
    <property type="molecule type" value="Genomic_DNA"/>
</dbReference>
<dbReference type="InterPro" id="IPR029039">
    <property type="entry name" value="Flavoprotein-like_sf"/>
</dbReference>
<proteinExistence type="predicted"/>
<dbReference type="SUPFAM" id="SSF52218">
    <property type="entry name" value="Flavoproteins"/>
    <property type="match status" value="1"/>
</dbReference>
<gene>
    <name evidence="2" type="ORF">HNQ43_000121</name>
</gene>
<sequence>MDNILFVNACISKDSRTLRLARHLLEHIEGPVMELDLQKEEMISLDSRQLEQREHGIYQTSYAKLLSSAEIIVIAAPFYDLSFPSLLKTFIEMCCVQGIAFYYDETGQCHSLCRAKKMFYVSTAGGSFDPRFGFDYIKEVFSMFFGVKDSTLFMAENLDLFDQDPEAILHQAEVEMDAYFE</sequence>
<protein>
    <submittedName>
        <fullName evidence="2">FMN-dependent NADH-azoreductase</fullName>
        <ecNumber evidence="2">1.7.-.-</ecNumber>
    </submittedName>
</protein>
<comment type="caution">
    <text evidence="2">The sequence shown here is derived from an EMBL/GenBank/DDBJ whole genome shotgun (WGS) entry which is preliminary data.</text>
</comment>
<dbReference type="InterPro" id="IPR050104">
    <property type="entry name" value="FMN-dep_NADH:Q_OxRdtase_AzoR1"/>
</dbReference>
<dbReference type="InterPro" id="IPR003680">
    <property type="entry name" value="Flavodoxin_fold"/>
</dbReference>
<accession>A0A7W8FWC4</accession>
<keyword evidence="2" id="KW-0560">Oxidoreductase</keyword>
<evidence type="ECO:0000313" key="2">
    <source>
        <dbReference type="EMBL" id="MBB5184088.1"/>
    </source>
</evidence>
<dbReference type="Pfam" id="PF02525">
    <property type="entry name" value="Flavodoxin_2"/>
    <property type="match status" value="1"/>
</dbReference>
<dbReference type="GO" id="GO:0016491">
    <property type="term" value="F:oxidoreductase activity"/>
    <property type="evidence" value="ECO:0007669"/>
    <property type="project" value="UniProtKB-KW"/>
</dbReference>
<organism evidence="2 3">
    <name type="scientific">Faecalicoccus acidiformans</name>
    <dbReference type="NCBI Taxonomy" id="915173"/>
    <lineage>
        <taxon>Bacteria</taxon>
        <taxon>Bacillati</taxon>
        <taxon>Bacillota</taxon>
        <taxon>Erysipelotrichia</taxon>
        <taxon>Erysipelotrichales</taxon>
        <taxon>Erysipelotrichaceae</taxon>
        <taxon>Faecalicoccus</taxon>
    </lineage>
</organism>
<name>A0A7W8FWC4_9FIRM</name>
<dbReference type="PANTHER" id="PTHR43741:SF4">
    <property type="entry name" value="FMN-DEPENDENT NADH:QUINONE OXIDOREDUCTASE"/>
    <property type="match status" value="1"/>
</dbReference>